<keyword evidence="15" id="KW-1185">Reference proteome</keyword>
<dbReference type="InterPro" id="IPR036925">
    <property type="entry name" value="TIF_IF2_dom3_sf"/>
</dbReference>
<evidence type="ECO:0000256" key="5">
    <source>
        <dbReference type="ARBA" id="ARBA00022917"/>
    </source>
</evidence>
<comment type="function">
    <text evidence="9">One of the essential components for the initiation of protein synthesis. Protects formylmethionyl-tRNA from spontaneous hydrolysis and promotes its binding to the 30S ribosomal subunits. Also involved in the hydrolysis of GTP during the formation of the 70S ribosomal complex.</text>
</comment>
<keyword evidence="8" id="KW-0342">GTP-binding</keyword>
<dbReference type="FunCoup" id="R7V375">
    <property type="interactions" value="1144"/>
</dbReference>
<keyword evidence="7" id="KW-0496">Mitochondrion</keyword>
<dbReference type="GO" id="GO:0005739">
    <property type="term" value="C:mitochondrion"/>
    <property type="evidence" value="ECO:0007669"/>
    <property type="project" value="UniProtKB-SubCell"/>
</dbReference>
<dbReference type="OrthoDB" id="361630at2759"/>
<evidence type="ECO:0000256" key="1">
    <source>
        <dbReference type="ARBA" id="ARBA00004173"/>
    </source>
</evidence>
<keyword evidence="5" id="KW-0648">Protein biosynthesis</keyword>
<keyword evidence="6" id="KW-0809">Transit peptide</keyword>
<dbReference type="SUPFAM" id="SSF50447">
    <property type="entry name" value="Translation proteins"/>
    <property type="match status" value="2"/>
</dbReference>
<dbReference type="InterPro" id="IPR009000">
    <property type="entry name" value="Transl_B-barrel_sf"/>
</dbReference>
<evidence type="ECO:0000256" key="8">
    <source>
        <dbReference type="ARBA" id="ARBA00023134"/>
    </source>
</evidence>
<gene>
    <name evidence="13" type="ORF">CAPTEDRAFT_173979</name>
</gene>
<evidence type="ECO:0000256" key="11">
    <source>
        <dbReference type="SAM" id="MobiDB-lite"/>
    </source>
</evidence>
<dbReference type="Gene3D" id="3.40.50.300">
    <property type="entry name" value="P-loop containing nucleotide triphosphate hydrolases"/>
    <property type="match status" value="1"/>
</dbReference>
<dbReference type="InterPro" id="IPR000795">
    <property type="entry name" value="T_Tr_GTP-bd_dom"/>
</dbReference>
<dbReference type="InterPro" id="IPR005225">
    <property type="entry name" value="Small_GTP-bd"/>
</dbReference>
<dbReference type="InterPro" id="IPR027417">
    <property type="entry name" value="P-loop_NTPase"/>
</dbReference>
<dbReference type="CDD" id="cd01887">
    <property type="entry name" value="IF2_eIF5B"/>
    <property type="match status" value="1"/>
</dbReference>
<comment type="subcellular location">
    <subcellularLocation>
        <location evidence="1">Mitochondrion</location>
    </subcellularLocation>
</comment>
<dbReference type="FunFam" id="2.40.30.10:FF:000007">
    <property type="entry name" value="Translation initiation factor IF-2"/>
    <property type="match status" value="1"/>
</dbReference>
<proteinExistence type="inferred from homology"/>
<evidence type="ECO:0000256" key="3">
    <source>
        <dbReference type="ARBA" id="ARBA00022540"/>
    </source>
</evidence>
<evidence type="ECO:0000256" key="4">
    <source>
        <dbReference type="ARBA" id="ARBA00022741"/>
    </source>
</evidence>
<name>R7V375_CAPTE</name>
<dbReference type="GO" id="GO:0003743">
    <property type="term" value="F:translation initiation factor activity"/>
    <property type="evidence" value="ECO:0007669"/>
    <property type="project" value="UniProtKB-KW"/>
</dbReference>
<dbReference type="CDD" id="cd03702">
    <property type="entry name" value="IF2_mtIF2_II"/>
    <property type="match status" value="1"/>
</dbReference>
<dbReference type="CDD" id="cd03692">
    <property type="entry name" value="mtIF2_IVc"/>
    <property type="match status" value="1"/>
</dbReference>
<dbReference type="FunFam" id="2.40.30.10:FF:000008">
    <property type="entry name" value="Translation initiation factor IF-2"/>
    <property type="match status" value="1"/>
</dbReference>
<reference evidence="15" key="1">
    <citation type="submission" date="2012-12" db="EMBL/GenBank/DDBJ databases">
        <authorList>
            <person name="Hellsten U."/>
            <person name="Grimwood J."/>
            <person name="Chapman J.A."/>
            <person name="Shapiro H."/>
            <person name="Aerts A."/>
            <person name="Otillar R.P."/>
            <person name="Terry A.Y."/>
            <person name="Boore J.L."/>
            <person name="Simakov O."/>
            <person name="Marletaz F."/>
            <person name="Cho S.-J."/>
            <person name="Edsinger-Gonzales E."/>
            <person name="Havlak P."/>
            <person name="Kuo D.-H."/>
            <person name="Larsson T."/>
            <person name="Lv J."/>
            <person name="Arendt D."/>
            <person name="Savage R."/>
            <person name="Osoegawa K."/>
            <person name="de Jong P."/>
            <person name="Lindberg D.R."/>
            <person name="Seaver E.C."/>
            <person name="Weisblat D.A."/>
            <person name="Putnam N.H."/>
            <person name="Grigoriev I.V."/>
            <person name="Rokhsar D.S."/>
        </authorList>
    </citation>
    <scope>NUCLEOTIDE SEQUENCE</scope>
    <source>
        <strain evidence="15">I ESC-2004</strain>
    </source>
</reference>
<protein>
    <recommendedName>
        <fullName evidence="10">Translation initiation factor IF-2, mitochondrial</fullName>
    </recommendedName>
</protein>
<evidence type="ECO:0000313" key="13">
    <source>
        <dbReference type="EMBL" id="ELU12942.1"/>
    </source>
</evidence>
<dbReference type="Pfam" id="PF00009">
    <property type="entry name" value="GTP_EFTU"/>
    <property type="match status" value="1"/>
</dbReference>
<feature type="domain" description="Tr-type G" evidence="12">
    <location>
        <begin position="115"/>
        <end position="283"/>
    </location>
</feature>
<dbReference type="GO" id="GO:0005525">
    <property type="term" value="F:GTP binding"/>
    <property type="evidence" value="ECO:0007669"/>
    <property type="project" value="UniProtKB-KW"/>
</dbReference>
<dbReference type="STRING" id="283909.R7V375"/>
<dbReference type="Gene3D" id="2.40.30.10">
    <property type="entry name" value="Translation factors"/>
    <property type="match status" value="2"/>
</dbReference>
<evidence type="ECO:0000259" key="12">
    <source>
        <dbReference type="PROSITE" id="PS51722"/>
    </source>
</evidence>
<organism evidence="13">
    <name type="scientific">Capitella teleta</name>
    <name type="common">Polychaete worm</name>
    <dbReference type="NCBI Taxonomy" id="283909"/>
    <lineage>
        <taxon>Eukaryota</taxon>
        <taxon>Metazoa</taxon>
        <taxon>Spiralia</taxon>
        <taxon>Lophotrochozoa</taxon>
        <taxon>Annelida</taxon>
        <taxon>Polychaeta</taxon>
        <taxon>Sedentaria</taxon>
        <taxon>Scolecida</taxon>
        <taxon>Capitellidae</taxon>
        <taxon>Capitella</taxon>
    </lineage>
</organism>
<dbReference type="InterPro" id="IPR053905">
    <property type="entry name" value="EF-G-like_DII"/>
</dbReference>
<dbReference type="InterPro" id="IPR015760">
    <property type="entry name" value="TIF_IF2"/>
</dbReference>
<dbReference type="EnsemblMetazoa" id="CapteT173979">
    <property type="protein sequence ID" value="CapteP173979"/>
    <property type="gene ID" value="CapteG173979"/>
</dbReference>
<dbReference type="Gene3D" id="3.40.50.10050">
    <property type="entry name" value="Translation initiation factor IF- 2, domain 3"/>
    <property type="match status" value="1"/>
</dbReference>
<reference evidence="13 15" key="2">
    <citation type="journal article" date="2013" name="Nature">
        <title>Insights into bilaterian evolution from three spiralian genomes.</title>
        <authorList>
            <person name="Simakov O."/>
            <person name="Marletaz F."/>
            <person name="Cho S.J."/>
            <person name="Edsinger-Gonzales E."/>
            <person name="Havlak P."/>
            <person name="Hellsten U."/>
            <person name="Kuo D.H."/>
            <person name="Larsson T."/>
            <person name="Lv J."/>
            <person name="Arendt D."/>
            <person name="Savage R."/>
            <person name="Osoegawa K."/>
            <person name="de Jong P."/>
            <person name="Grimwood J."/>
            <person name="Chapman J.A."/>
            <person name="Shapiro H."/>
            <person name="Aerts A."/>
            <person name="Otillar R.P."/>
            <person name="Terry A.Y."/>
            <person name="Boore J.L."/>
            <person name="Grigoriev I.V."/>
            <person name="Lindberg D.R."/>
            <person name="Seaver E.C."/>
            <person name="Weisblat D.A."/>
            <person name="Putnam N.H."/>
            <person name="Rokhsar D.S."/>
        </authorList>
    </citation>
    <scope>NUCLEOTIDE SEQUENCE</scope>
    <source>
        <strain evidence="13 15">I ESC-2004</strain>
    </source>
</reference>
<dbReference type="Pfam" id="PF11987">
    <property type="entry name" value="IF-2"/>
    <property type="match status" value="1"/>
</dbReference>
<dbReference type="Proteomes" id="UP000014760">
    <property type="component" value="Unassembled WGS sequence"/>
</dbReference>
<dbReference type="SUPFAM" id="SSF52156">
    <property type="entry name" value="Initiation factor IF2/eIF5b, domain 3"/>
    <property type="match status" value="1"/>
</dbReference>
<evidence type="ECO:0000256" key="6">
    <source>
        <dbReference type="ARBA" id="ARBA00022946"/>
    </source>
</evidence>
<dbReference type="PROSITE" id="PS51722">
    <property type="entry name" value="G_TR_2"/>
    <property type="match status" value="1"/>
</dbReference>
<evidence type="ECO:0000256" key="10">
    <source>
        <dbReference type="ARBA" id="ARBA00044200"/>
    </source>
</evidence>
<dbReference type="InterPro" id="IPR000178">
    <property type="entry name" value="TF_IF2_bacterial-like"/>
</dbReference>
<dbReference type="GO" id="GO:0003924">
    <property type="term" value="F:GTPase activity"/>
    <property type="evidence" value="ECO:0007669"/>
    <property type="project" value="InterPro"/>
</dbReference>
<dbReference type="EMBL" id="AMQN01000793">
    <property type="status" value="NOT_ANNOTATED_CDS"/>
    <property type="molecule type" value="Genomic_DNA"/>
</dbReference>
<dbReference type="NCBIfam" id="TIGR00487">
    <property type="entry name" value="IF-2"/>
    <property type="match status" value="1"/>
</dbReference>
<keyword evidence="3" id="KW-0396">Initiation factor</keyword>
<dbReference type="InterPro" id="IPR023115">
    <property type="entry name" value="TIF_IF2_dom3"/>
</dbReference>
<evidence type="ECO:0000256" key="9">
    <source>
        <dbReference type="ARBA" id="ARBA00025162"/>
    </source>
</evidence>
<dbReference type="PANTHER" id="PTHR43381:SF20">
    <property type="entry name" value="TRANSLATION INITIATION FACTOR IF-2, MITOCHONDRIAL"/>
    <property type="match status" value="1"/>
</dbReference>
<dbReference type="NCBIfam" id="TIGR00231">
    <property type="entry name" value="small_GTP"/>
    <property type="match status" value="1"/>
</dbReference>
<dbReference type="AlphaFoldDB" id="R7V375"/>
<dbReference type="HOGENOM" id="CLU_006301_5_2_1"/>
<accession>R7V375</accession>
<feature type="region of interest" description="Disordered" evidence="11">
    <location>
        <begin position="382"/>
        <end position="408"/>
    </location>
</feature>
<sequence length="652" mass="71783">MNKSKKKLVQAKVFSKSQSQKMLKKENIPLVTIFPRMTVNQLMEILDTDIDAALKVHGKALLGAVPDSVIDDFDLIKKIVQYYGCRWKLGVMQVKEEVDMDVYPRPPASPGDLRKRPPVVTIMGHVDHGKTTLLDTLRKSNVVAKEFGGITQHIGAFSVPLPSGEVVTFLDTPGHAAFTAMRARGATATDIIILVVAADDGIMAQTIESIEHARHAGVPLIVAINKCDKRNINIGYVIQGLSEHGVYLEEHGGDVQSVEISALKGTNLDVLLDAVIAQAEILEIQADPTGLMEGVVIEAHQSPGKGKVATVLVQRGTLEKGAILLSGVAQAKVRSISNEHKKLLKKALPGTPVEVTGWKDLPSAGDLVLQVENESIAEQVKKWRNSQKHRERQEQESHVIQQQRDSHHAAYRSWRQKRLETGARRKSFHAEESFSNEGASLDVVIKADVDGSLEAILDVLATYDSDQCRLQVIASGVGDVSESDVEKAAAFNGLVFAFNVKAPGAVVDMARQKSTPIRHHNIIYKMVDDLKQQLTARLPTLAVEDVLGSEANVLQIFQITEGKKKLTIAGCRCTKGILNRKKFFKLMRDNEIIYEGSVDSLKNFRNEVETIKVDVECGMKFEDSSVSPLPGDTIVCYELKETPQTLHWNLEF</sequence>
<dbReference type="PANTHER" id="PTHR43381">
    <property type="entry name" value="TRANSLATION INITIATION FACTOR IF-2-RELATED"/>
    <property type="match status" value="1"/>
</dbReference>
<dbReference type="OMA" id="TIVCYQI"/>
<evidence type="ECO:0000313" key="15">
    <source>
        <dbReference type="Proteomes" id="UP000014760"/>
    </source>
</evidence>
<dbReference type="FunFam" id="3.40.50.10050:FF:000001">
    <property type="entry name" value="Translation initiation factor IF-2"/>
    <property type="match status" value="1"/>
</dbReference>
<evidence type="ECO:0000256" key="7">
    <source>
        <dbReference type="ARBA" id="ARBA00023128"/>
    </source>
</evidence>
<reference evidence="14" key="3">
    <citation type="submission" date="2015-06" db="UniProtKB">
        <authorList>
            <consortium name="EnsemblMetazoa"/>
        </authorList>
    </citation>
    <scope>IDENTIFICATION</scope>
</reference>
<dbReference type="SUPFAM" id="SSF52540">
    <property type="entry name" value="P-loop containing nucleoside triphosphate hydrolases"/>
    <property type="match status" value="1"/>
</dbReference>
<keyword evidence="4" id="KW-0547">Nucleotide-binding</keyword>
<dbReference type="Pfam" id="PF22042">
    <property type="entry name" value="EF-G_D2"/>
    <property type="match status" value="1"/>
</dbReference>
<dbReference type="InterPro" id="IPR044145">
    <property type="entry name" value="IF2_II"/>
</dbReference>
<dbReference type="FunFam" id="3.40.50.300:FF:000019">
    <property type="entry name" value="Translation initiation factor IF-2"/>
    <property type="match status" value="1"/>
</dbReference>
<comment type="similarity">
    <text evidence="2">Belongs to the TRAFAC class translation factor GTPase superfamily. Classic translation factor GTPase family. IF-2 subfamily.</text>
</comment>
<evidence type="ECO:0000313" key="14">
    <source>
        <dbReference type="EnsemblMetazoa" id="CapteP173979"/>
    </source>
</evidence>
<dbReference type="EMBL" id="KB295623">
    <property type="protein sequence ID" value="ELU12942.1"/>
    <property type="molecule type" value="Genomic_DNA"/>
</dbReference>
<evidence type="ECO:0000256" key="2">
    <source>
        <dbReference type="ARBA" id="ARBA00007733"/>
    </source>
</evidence>